<reference evidence="3" key="1">
    <citation type="journal article" date="2020" name="mSystems">
        <title>Genome- and Community-Level Interaction Insights into Carbon Utilization and Element Cycling Functions of Hydrothermarchaeota in Hydrothermal Sediment.</title>
        <authorList>
            <person name="Zhou Z."/>
            <person name="Liu Y."/>
            <person name="Xu W."/>
            <person name="Pan J."/>
            <person name="Luo Z.H."/>
            <person name="Li M."/>
        </authorList>
    </citation>
    <scope>NUCLEOTIDE SEQUENCE [LARGE SCALE GENOMIC DNA]</scope>
    <source>
        <strain evidence="3">SpSt-349</strain>
    </source>
</reference>
<dbReference type="GO" id="GO:0005524">
    <property type="term" value="F:ATP binding"/>
    <property type="evidence" value="ECO:0007669"/>
    <property type="project" value="UniProtKB-UniRule"/>
</dbReference>
<dbReference type="GO" id="GO:0046872">
    <property type="term" value="F:metal ion binding"/>
    <property type="evidence" value="ECO:0007669"/>
    <property type="project" value="InterPro"/>
</dbReference>
<dbReference type="EMBL" id="DSOV01000044">
    <property type="protein sequence ID" value="HEN42778.1"/>
    <property type="molecule type" value="Genomic_DNA"/>
</dbReference>
<organism evidence="3">
    <name type="scientific">Geobacter metallireducens</name>
    <dbReference type="NCBI Taxonomy" id="28232"/>
    <lineage>
        <taxon>Bacteria</taxon>
        <taxon>Pseudomonadati</taxon>
        <taxon>Thermodesulfobacteriota</taxon>
        <taxon>Desulfuromonadia</taxon>
        <taxon>Geobacterales</taxon>
        <taxon>Geobacteraceae</taxon>
        <taxon>Geobacter</taxon>
    </lineage>
</organism>
<evidence type="ECO:0000259" key="2">
    <source>
        <dbReference type="PROSITE" id="PS50975"/>
    </source>
</evidence>
<feature type="domain" description="ATP-grasp" evidence="2">
    <location>
        <begin position="114"/>
        <end position="284"/>
    </location>
</feature>
<evidence type="ECO:0000313" key="3">
    <source>
        <dbReference type="EMBL" id="HEN42778.1"/>
    </source>
</evidence>
<dbReference type="PROSITE" id="PS50975">
    <property type="entry name" value="ATP_GRASP"/>
    <property type="match status" value="1"/>
</dbReference>
<keyword evidence="1" id="KW-0067">ATP-binding</keyword>
<comment type="caution">
    <text evidence="3">The sequence shown here is derived from an EMBL/GenBank/DDBJ whole genome shotgun (WGS) entry which is preliminary data.</text>
</comment>
<sequence length="427" mass="48076">MSKVYNILVFPGGTEIGLEVFRSLQHCKDVRLFSAGQDTSNHAPFVFLRHFTVPSIHDAGWINALNEVIVSNSIDYVIPAYDDIIVALASNADALAARIISSPLETCLLTRSKRETYRFFEGVVPTPRVYSSPEDVTEFPVFVKPDQGQGAEDTHLVNDLHALRTILACRKDMVIMEYLPGDEYTVDCFSDRDAGLLFCGGRQRVRTKSGISMSSRPVHDAVFEEYARAIGRKLVFHGAWFFQVKRNAEGVCTLLEIAPRIAGTMALHRVQGVNFPLLSIYEQERIPVSIMSNDAAVEIDRALTNRYRHDIGYGTVYVDLDDTLIFNGSVNVSLIAFIYQCINRGVTVKLLTRHRFDLTETLTRYRLQGICDEVIHIDQSCSKADYITEQDAILIDDSFSERKSVRERLGIPTFDCSMLELLVDERG</sequence>
<dbReference type="SUPFAM" id="SSF56059">
    <property type="entry name" value="Glutathione synthetase ATP-binding domain-like"/>
    <property type="match status" value="1"/>
</dbReference>
<keyword evidence="1" id="KW-0547">Nucleotide-binding</keyword>
<name>A0A831XMH9_GEOME</name>
<dbReference type="Pfam" id="PF15632">
    <property type="entry name" value="ATPgrasp_Ter"/>
    <property type="match status" value="1"/>
</dbReference>
<evidence type="ECO:0000256" key="1">
    <source>
        <dbReference type="PROSITE-ProRule" id="PRU00409"/>
    </source>
</evidence>
<gene>
    <name evidence="3" type="ORF">ENQ87_10475</name>
</gene>
<dbReference type="InterPro" id="IPR011761">
    <property type="entry name" value="ATP-grasp"/>
</dbReference>
<accession>A0A831XMH9</accession>
<protein>
    <submittedName>
        <fullName evidence="3">ATP-grasp domain-containing protein</fullName>
    </submittedName>
</protein>
<dbReference type="Gene3D" id="3.30.470.20">
    <property type="entry name" value="ATP-grasp fold, B domain"/>
    <property type="match status" value="1"/>
</dbReference>
<dbReference type="AlphaFoldDB" id="A0A831XMH9"/>
<proteinExistence type="predicted"/>
<dbReference type="Gene3D" id="3.40.50.20">
    <property type="match status" value="1"/>
</dbReference>